<evidence type="ECO:0000256" key="1">
    <source>
        <dbReference type="SAM" id="MobiDB-lite"/>
    </source>
</evidence>
<proteinExistence type="predicted"/>
<protein>
    <recommendedName>
        <fullName evidence="2">Antitoxin Xre-like helix-turn-helix domain-containing protein</fullName>
    </recommendedName>
</protein>
<name>A0ABY6JNV4_9GAMM</name>
<evidence type="ECO:0000259" key="2">
    <source>
        <dbReference type="Pfam" id="PF20432"/>
    </source>
</evidence>
<accession>A0ABY6JNV4</accession>
<feature type="domain" description="Antitoxin Xre-like helix-turn-helix" evidence="2">
    <location>
        <begin position="134"/>
        <end position="185"/>
    </location>
</feature>
<dbReference type="EMBL" id="CP080627">
    <property type="protein sequence ID" value="UYV18976.1"/>
    <property type="molecule type" value="Genomic_DNA"/>
</dbReference>
<dbReference type="InterPro" id="IPR046847">
    <property type="entry name" value="Xre-like_HTH"/>
</dbReference>
<dbReference type="Proteomes" id="UP001163082">
    <property type="component" value="Chromosome"/>
</dbReference>
<evidence type="ECO:0000313" key="3">
    <source>
        <dbReference type="EMBL" id="UYV18976.1"/>
    </source>
</evidence>
<feature type="region of interest" description="Disordered" evidence="1">
    <location>
        <begin position="1"/>
        <end position="23"/>
    </location>
</feature>
<evidence type="ECO:0000313" key="4">
    <source>
        <dbReference type="Proteomes" id="UP001163082"/>
    </source>
</evidence>
<reference evidence="3 4" key="1">
    <citation type="journal article" date="2022" name="Antonie Van Leeuwenhoek">
        <title>Whole genome sequencing of the halophilic Halomonas qaidamensis XH36, a novel species strain with high ectoine production.</title>
        <authorList>
            <person name="Zhang T."/>
            <person name="Cui T."/>
            <person name="Cao Y."/>
            <person name="Li Y."/>
            <person name="Li F."/>
            <person name="Zhu D."/>
            <person name="Xing J."/>
        </authorList>
    </citation>
    <scope>NUCLEOTIDE SEQUENCE [LARGE SCALE GENOMIC DNA]</scope>
    <source>
        <strain evidence="3 4">XH36</strain>
    </source>
</reference>
<organism evidence="3 4">
    <name type="scientific">Halomonas qaidamensis</name>
    <dbReference type="NCBI Taxonomy" id="2866211"/>
    <lineage>
        <taxon>Bacteria</taxon>
        <taxon>Pseudomonadati</taxon>
        <taxon>Pseudomonadota</taxon>
        <taxon>Gammaproteobacteria</taxon>
        <taxon>Oceanospirillales</taxon>
        <taxon>Halomonadaceae</taxon>
        <taxon>Halomonas</taxon>
    </lineage>
</organism>
<gene>
    <name evidence="3" type="ORF">K1Y77_16270</name>
</gene>
<keyword evidence="4" id="KW-1185">Reference proteome</keyword>
<sequence length="253" mass="28716">MSHKNDPQRPTVEGNAKSPLERLKGSVQHYDKPFEPLDSEHWEADLLEPNTAVKPGEVTTHIAPTGTRYIRVREVPPRLQDGFVRYLTGAGCPVVENEDGPLAYEIDWIEWRQHRRPDRIAAHNSAETSVAVMRTFPTIAHEWGLSDTDMAALLEINIDSYRKWAATPLQTSLKAEQLERASNILGIYRSLTLLFPQAEDRQRWLHHLIETDNAPFNGFSPMELMNRGGLSALRSLRSYLDGQRQGGEESIIQ</sequence>
<dbReference type="Pfam" id="PF20432">
    <property type="entry name" value="Xre-like-HTH"/>
    <property type="match status" value="1"/>
</dbReference>
<dbReference type="RefSeq" id="WP_264429575.1">
    <property type="nucleotide sequence ID" value="NZ_CP080627.1"/>
</dbReference>